<dbReference type="OrthoDB" id="2559882at2759"/>
<comment type="caution">
    <text evidence="2">The sequence shown here is derived from an EMBL/GenBank/DDBJ whole genome shotgun (WGS) entry which is preliminary data.</text>
</comment>
<dbReference type="EMBL" id="JAGMUV010000013">
    <property type="protein sequence ID" value="KAH7136299.1"/>
    <property type="molecule type" value="Genomic_DNA"/>
</dbReference>
<evidence type="ECO:0000313" key="3">
    <source>
        <dbReference type="Proteomes" id="UP000738349"/>
    </source>
</evidence>
<organism evidence="2 3">
    <name type="scientific">Dactylonectria macrodidyma</name>
    <dbReference type="NCBI Taxonomy" id="307937"/>
    <lineage>
        <taxon>Eukaryota</taxon>
        <taxon>Fungi</taxon>
        <taxon>Dikarya</taxon>
        <taxon>Ascomycota</taxon>
        <taxon>Pezizomycotina</taxon>
        <taxon>Sordariomycetes</taxon>
        <taxon>Hypocreomycetidae</taxon>
        <taxon>Hypocreales</taxon>
        <taxon>Nectriaceae</taxon>
        <taxon>Dactylonectria</taxon>
    </lineage>
</organism>
<evidence type="ECO:0000256" key="1">
    <source>
        <dbReference type="SAM" id="MobiDB-lite"/>
    </source>
</evidence>
<protein>
    <submittedName>
        <fullName evidence="2">Uncharacterized protein</fullName>
    </submittedName>
</protein>
<feature type="compositionally biased region" description="Polar residues" evidence="1">
    <location>
        <begin position="89"/>
        <end position="98"/>
    </location>
</feature>
<feature type="compositionally biased region" description="Basic and acidic residues" evidence="1">
    <location>
        <begin position="22"/>
        <end position="51"/>
    </location>
</feature>
<gene>
    <name evidence="2" type="ORF">EDB81DRAFT_886417</name>
</gene>
<feature type="compositionally biased region" description="Basic and acidic residues" evidence="1">
    <location>
        <begin position="113"/>
        <end position="122"/>
    </location>
</feature>
<feature type="region of interest" description="Disordered" evidence="1">
    <location>
        <begin position="1"/>
        <end position="142"/>
    </location>
</feature>
<keyword evidence="3" id="KW-1185">Reference proteome</keyword>
<dbReference type="AlphaFoldDB" id="A0A9P9EBK9"/>
<accession>A0A9P9EBK9</accession>
<dbReference type="Proteomes" id="UP000738349">
    <property type="component" value="Unassembled WGS sequence"/>
</dbReference>
<name>A0A9P9EBK9_9HYPO</name>
<feature type="compositionally biased region" description="Basic and acidic residues" evidence="1">
    <location>
        <begin position="60"/>
        <end position="79"/>
    </location>
</feature>
<reference evidence="2" key="1">
    <citation type="journal article" date="2021" name="Nat. Commun.">
        <title>Genetic determinants of endophytism in the Arabidopsis root mycobiome.</title>
        <authorList>
            <person name="Mesny F."/>
            <person name="Miyauchi S."/>
            <person name="Thiergart T."/>
            <person name="Pickel B."/>
            <person name="Atanasova L."/>
            <person name="Karlsson M."/>
            <person name="Huettel B."/>
            <person name="Barry K.W."/>
            <person name="Haridas S."/>
            <person name="Chen C."/>
            <person name="Bauer D."/>
            <person name="Andreopoulos W."/>
            <person name="Pangilinan J."/>
            <person name="LaButti K."/>
            <person name="Riley R."/>
            <person name="Lipzen A."/>
            <person name="Clum A."/>
            <person name="Drula E."/>
            <person name="Henrissat B."/>
            <person name="Kohler A."/>
            <person name="Grigoriev I.V."/>
            <person name="Martin F.M."/>
            <person name="Hacquard S."/>
        </authorList>
    </citation>
    <scope>NUCLEOTIDE SEQUENCE</scope>
    <source>
        <strain evidence="2">MPI-CAGE-AT-0147</strain>
    </source>
</reference>
<proteinExistence type="predicted"/>
<evidence type="ECO:0000313" key="2">
    <source>
        <dbReference type="EMBL" id="KAH7136299.1"/>
    </source>
</evidence>
<sequence>MSDLNQTPAREVAGQGASTSAEHSKLSSNAKEESTRDLEERVPDTAAREGAGHNAADSAEDSKLPINAKDESSRGHDWGSPDQVHPSGNEPNQSTNQTHAKEGGKASIVPQKLQEKLPESIERAVPNAIHDTGDTGGVHRKL</sequence>